<dbReference type="Pfam" id="PF03458">
    <property type="entry name" value="Gly_transporter"/>
    <property type="match status" value="2"/>
</dbReference>
<dbReference type="PANTHER" id="PTHR30506:SF3">
    <property type="entry name" value="UPF0126 INNER MEMBRANE PROTEIN YADS-RELATED"/>
    <property type="match status" value="1"/>
</dbReference>
<dbReference type="EMBL" id="RWKW01000001">
    <property type="protein sequence ID" value="RST88492.1"/>
    <property type="molecule type" value="Genomic_DNA"/>
</dbReference>
<evidence type="ECO:0000259" key="8">
    <source>
        <dbReference type="Pfam" id="PF03458"/>
    </source>
</evidence>
<feature type="transmembrane region" description="Helical" evidence="7">
    <location>
        <begin position="174"/>
        <end position="195"/>
    </location>
</feature>
<keyword evidence="5 7" id="KW-1133">Transmembrane helix</keyword>
<evidence type="ECO:0000313" key="10">
    <source>
        <dbReference type="Proteomes" id="UP000278398"/>
    </source>
</evidence>
<dbReference type="InterPro" id="IPR005115">
    <property type="entry name" value="Gly_transporter"/>
</dbReference>
<organism evidence="9 10">
    <name type="scientific">Aquibium carbonis</name>
    <dbReference type="NCBI Taxonomy" id="2495581"/>
    <lineage>
        <taxon>Bacteria</taxon>
        <taxon>Pseudomonadati</taxon>
        <taxon>Pseudomonadota</taxon>
        <taxon>Alphaproteobacteria</taxon>
        <taxon>Hyphomicrobiales</taxon>
        <taxon>Phyllobacteriaceae</taxon>
        <taxon>Aquibium</taxon>
    </lineage>
</organism>
<feature type="domain" description="Glycine transporter" evidence="8">
    <location>
        <begin position="90"/>
        <end position="163"/>
    </location>
</feature>
<evidence type="ECO:0000313" key="9">
    <source>
        <dbReference type="EMBL" id="RST88492.1"/>
    </source>
</evidence>
<evidence type="ECO:0000256" key="1">
    <source>
        <dbReference type="ARBA" id="ARBA00004651"/>
    </source>
</evidence>
<feature type="transmembrane region" description="Helical" evidence="7">
    <location>
        <begin position="64"/>
        <end position="82"/>
    </location>
</feature>
<comment type="similarity">
    <text evidence="2">Belongs to the UPF0126 family.</text>
</comment>
<evidence type="ECO:0000256" key="4">
    <source>
        <dbReference type="ARBA" id="ARBA00022692"/>
    </source>
</evidence>
<dbReference type="OrthoDB" id="9791874at2"/>
<name>A0A429Z474_9HYPH</name>
<keyword evidence="3" id="KW-1003">Cell membrane</keyword>
<feature type="transmembrane region" description="Helical" evidence="7">
    <location>
        <begin position="30"/>
        <end position="58"/>
    </location>
</feature>
<comment type="caution">
    <text evidence="9">The sequence shown here is derived from an EMBL/GenBank/DDBJ whole genome shotgun (WGS) entry which is preliminary data.</text>
</comment>
<reference evidence="9 10" key="1">
    <citation type="submission" date="2018-12" db="EMBL/GenBank/DDBJ databases">
        <title>Mesorhizobium carbonis sp. nov., isolated from coal mine water.</title>
        <authorList>
            <person name="Xin W."/>
            <person name="Xu Z."/>
            <person name="Xiang F."/>
            <person name="Zhang J."/>
            <person name="Xi L."/>
            <person name="Liu J."/>
        </authorList>
    </citation>
    <scope>NUCLEOTIDE SEQUENCE [LARGE SCALE GENOMIC DNA]</scope>
    <source>
        <strain evidence="9 10">B2.3</strain>
    </source>
</reference>
<proteinExistence type="inferred from homology"/>
<feature type="transmembrane region" description="Helical" evidence="7">
    <location>
        <begin position="6"/>
        <end position="23"/>
    </location>
</feature>
<feature type="transmembrane region" description="Helical" evidence="7">
    <location>
        <begin position="115"/>
        <end position="136"/>
    </location>
</feature>
<keyword evidence="6 7" id="KW-0472">Membrane</keyword>
<keyword evidence="4 7" id="KW-0812">Transmembrane</keyword>
<feature type="domain" description="Glycine transporter" evidence="8">
    <location>
        <begin position="6"/>
        <end position="79"/>
    </location>
</feature>
<sequence>MIPILAFDYAGVAVFAATGALAASRKELDIIGFVFMACVTGTGGGTLRDLILGVPVFWTVNQDYILVCAGVAVIVYFTAHLIESRYKLLLWLDAIGLAAYCVFGAYKGLIVTGSATIAIVMGVMTATFGGIVRDIAAQEPSVLLRPEIYVTAALAGAGTFTLLAILGLTMPLSAVLGALAAFTVRGGALWFGWTFPPYRSRPGRRPEDVM</sequence>
<dbReference type="AlphaFoldDB" id="A0A429Z474"/>
<evidence type="ECO:0000256" key="2">
    <source>
        <dbReference type="ARBA" id="ARBA00008193"/>
    </source>
</evidence>
<dbReference type="PANTHER" id="PTHR30506">
    <property type="entry name" value="INNER MEMBRANE PROTEIN"/>
    <property type="match status" value="1"/>
</dbReference>
<keyword evidence="10" id="KW-1185">Reference proteome</keyword>
<dbReference type="Proteomes" id="UP000278398">
    <property type="component" value="Unassembled WGS sequence"/>
</dbReference>
<feature type="transmembrane region" description="Helical" evidence="7">
    <location>
        <begin position="89"/>
        <end position="109"/>
    </location>
</feature>
<accession>A0A429Z474</accession>
<evidence type="ECO:0000256" key="6">
    <source>
        <dbReference type="ARBA" id="ARBA00023136"/>
    </source>
</evidence>
<dbReference type="GO" id="GO:0005886">
    <property type="term" value="C:plasma membrane"/>
    <property type="evidence" value="ECO:0007669"/>
    <property type="project" value="UniProtKB-SubCell"/>
</dbReference>
<evidence type="ECO:0000256" key="3">
    <source>
        <dbReference type="ARBA" id="ARBA00022475"/>
    </source>
</evidence>
<comment type="subcellular location">
    <subcellularLocation>
        <location evidence="1">Cell membrane</location>
        <topology evidence="1">Multi-pass membrane protein</topology>
    </subcellularLocation>
</comment>
<feature type="transmembrane region" description="Helical" evidence="7">
    <location>
        <begin position="148"/>
        <end position="168"/>
    </location>
</feature>
<dbReference type="RefSeq" id="WP_126697458.1">
    <property type="nucleotide sequence ID" value="NZ_RWKW01000001.1"/>
</dbReference>
<evidence type="ECO:0000256" key="7">
    <source>
        <dbReference type="SAM" id="Phobius"/>
    </source>
</evidence>
<gene>
    <name evidence="9" type="ORF">EJC49_00345</name>
</gene>
<evidence type="ECO:0000256" key="5">
    <source>
        <dbReference type="ARBA" id="ARBA00022989"/>
    </source>
</evidence>
<protein>
    <submittedName>
        <fullName evidence="9">Trimeric intracellular cation channel family protein</fullName>
    </submittedName>
</protein>